<reference evidence="3" key="1">
    <citation type="journal article" date="2019" name="Int. J. Syst. Evol. Microbiol.">
        <title>The Global Catalogue of Microorganisms (GCM) 10K type strain sequencing project: providing services to taxonomists for standard genome sequencing and annotation.</title>
        <authorList>
            <consortium name="The Broad Institute Genomics Platform"/>
            <consortium name="The Broad Institute Genome Sequencing Center for Infectious Disease"/>
            <person name="Wu L."/>
            <person name="Ma J."/>
        </authorList>
    </citation>
    <scope>NUCLEOTIDE SEQUENCE [LARGE SCALE GENOMIC DNA]</scope>
    <source>
        <strain evidence="3">JCM 30846</strain>
    </source>
</reference>
<evidence type="ECO:0000313" key="2">
    <source>
        <dbReference type="EMBL" id="GAA3759342.1"/>
    </source>
</evidence>
<evidence type="ECO:0000313" key="3">
    <source>
        <dbReference type="Proteomes" id="UP001499884"/>
    </source>
</evidence>
<evidence type="ECO:0000256" key="1">
    <source>
        <dbReference type="SAM" id="MobiDB-lite"/>
    </source>
</evidence>
<feature type="compositionally biased region" description="Low complexity" evidence="1">
    <location>
        <begin position="48"/>
        <end position="69"/>
    </location>
</feature>
<protein>
    <submittedName>
        <fullName evidence="2">Uncharacterized protein</fullName>
    </submittedName>
</protein>
<feature type="compositionally biased region" description="Low complexity" evidence="1">
    <location>
        <begin position="77"/>
        <end position="86"/>
    </location>
</feature>
<organism evidence="2 3">
    <name type="scientific">Streptomyces tremellae</name>
    <dbReference type="NCBI Taxonomy" id="1124239"/>
    <lineage>
        <taxon>Bacteria</taxon>
        <taxon>Bacillati</taxon>
        <taxon>Actinomycetota</taxon>
        <taxon>Actinomycetes</taxon>
        <taxon>Kitasatosporales</taxon>
        <taxon>Streptomycetaceae</taxon>
        <taxon>Streptomyces</taxon>
    </lineage>
</organism>
<dbReference type="EMBL" id="BAABEP010000081">
    <property type="protein sequence ID" value="GAA3759342.1"/>
    <property type="molecule type" value="Genomic_DNA"/>
</dbReference>
<keyword evidence="3" id="KW-1185">Reference proteome</keyword>
<gene>
    <name evidence="2" type="ORF">GCM10023082_62250</name>
</gene>
<name>A0ABP7GAR1_9ACTN</name>
<comment type="caution">
    <text evidence="2">The sequence shown here is derived from an EMBL/GenBank/DDBJ whole genome shotgun (WGS) entry which is preliminary data.</text>
</comment>
<accession>A0ABP7GAR1</accession>
<feature type="compositionally biased region" description="Low complexity" evidence="1">
    <location>
        <begin position="22"/>
        <end position="34"/>
    </location>
</feature>
<feature type="region of interest" description="Disordered" evidence="1">
    <location>
        <begin position="1"/>
        <end position="164"/>
    </location>
</feature>
<feature type="compositionally biased region" description="Basic and acidic residues" evidence="1">
    <location>
        <begin position="98"/>
        <end position="116"/>
    </location>
</feature>
<dbReference type="Proteomes" id="UP001499884">
    <property type="component" value="Unassembled WGS sequence"/>
</dbReference>
<proteinExistence type="predicted"/>
<sequence>MRFSRATTPHRDPACHGGGSGPAARGVGPASGAATGRGPEPEGSVPHPGGTPRTTADPTAPCDAAGGTRPLRHRRAAAPPACSCPAGWPLSAPPHRPARSDETRRPGQIRAADHRGLTAPTRPGKHTATPTLHGTAAPPPSATARDVRRPFTGPAIRSSPAAPFTVAERHPCDAALTITGQTAPPCRPMSEYLSWT</sequence>